<dbReference type="RefSeq" id="WP_012589131.1">
    <property type="nucleotide sequence ID" value="NC_011666.1"/>
</dbReference>
<dbReference type="Proteomes" id="UP000002257">
    <property type="component" value="Chromosome"/>
</dbReference>
<keyword evidence="1" id="KW-0732">Signal</keyword>
<sequence length="168" mass="17055">MSDLNQPKSLGFGLALALGLALPLASPFAAVAEGPFAGLSGYWTGGGTISLDNGSSERIRCKAVYAVNDAGNALNQSLRCASDSYRLEISGNISVSGGQVTGTWGEATRHANGNISGHASNSEIQARVDGAGFSAGLQVRFRGNKQSVSIRPTSGTAITNVAITLGKG</sequence>
<dbReference type="KEGG" id="msl:Msil_0078"/>
<evidence type="ECO:0000256" key="1">
    <source>
        <dbReference type="SAM" id="SignalP"/>
    </source>
</evidence>
<proteinExistence type="predicted"/>
<evidence type="ECO:0000313" key="3">
    <source>
        <dbReference type="Proteomes" id="UP000002257"/>
    </source>
</evidence>
<dbReference type="AlphaFoldDB" id="B8EL66"/>
<evidence type="ECO:0000313" key="2">
    <source>
        <dbReference type="EMBL" id="ACK49061.1"/>
    </source>
</evidence>
<feature type="chain" id="PRO_5002868507" evidence="1">
    <location>
        <begin position="33"/>
        <end position="168"/>
    </location>
</feature>
<accession>B8EL66</accession>
<dbReference type="EMBL" id="CP001280">
    <property type="protein sequence ID" value="ACK49061.1"/>
    <property type="molecule type" value="Genomic_DNA"/>
</dbReference>
<feature type="signal peptide" evidence="1">
    <location>
        <begin position="1"/>
        <end position="32"/>
    </location>
</feature>
<protein>
    <submittedName>
        <fullName evidence="2">Uncharacterized protein</fullName>
    </submittedName>
</protein>
<organism evidence="2 3">
    <name type="scientific">Methylocella silvestris (strain DSM 15510 / CIP 108128 / LMG 27833 / NCIMB 13906 / BL2)</name>
    <dbReference type="NCBI Taxonomy" id="395965"/>
    <lineage>
        <taxon>Bacteria</taxon>
        <taxon>Pseudomonadati</taxon>
        <taxon>Pseudomonadota</taxon>
        <taxon>Alphaproteobacteria</taxon>
        <taxon>Hyphomicrobiales</taxon>
        <taxon>Beijerinckiaceae</taxon>
        <taxon>Methylocella</taxon>
    </lineage>
</organism>
<dbReference type="HOGENOM" id="CLU_118465_0_0_5"/>
<dbReference type="eggNOG" id="ENOG50316DE">
    <property type="taxonomic scope" value="Bacteria"/>
</dbReference>
<gene>
    <name evidence="2" type="ordered locus">Msil_0078</name>
</gene>
<name>B8EL66_METSB</name>
<reference evidence="2 3" key="1">
    <citation type="journal article" date="2010" name="J. Bacteriol.">
        <title>Complete genome sequence of the aerobic facultative methanotroph Methylocella silvestris BL2.</title>
        <authorList>
            <person name="Chen Y."/>
            <person name="Crombie A."/>
            <person name="Rahman M.T."/>
            <person name="Dedysh S.N."/>
            <person name="Liesack W."/>
            <person name="Stott M.B."/>
            <person name="Alam M."/>
            <person name="Theisen A.R."/>
            <person name="Murrell J.C."/>
            <person name="Dunfield P.F."/>
        </authorList>
    </citation>
    <scope>NUCLEOTIDE SEQUENCE [LARGE SCALE GENOMIC DNA]</scope>
    <source>
        <strain evidence="3">DSM 15510 / CIP 108128 / LMG 27833 / NCIMB 13906 / BL2</strain>
    </source>
</reference>
<keyword evidence="3" id="KW-1185">Reference proteome</keyword>